<dbReference type="Proteomes" id="UP000235145">
    <property type="component" value="Unassembled WGS sequence"/>
</dbReference>
<proteinExistence type="predicted"/>
<evidence type="ECO:0000256" key="1">
    <source>
        <dbReference type="SAM" id="MobiDB-lite"/>
    </source>
</evidence>
<reference evidence="2 3" key="1">
    <citation type="journal article" date="2017" name="Nat. Commun.">
        <title>Genome assembly with in vitro proximity ligation data and whole-genome triplication in lettuce.</title>
        <authorList>
            <person name="Reyes-Chin-Wo S."/>
            <person name="Wang Z."/>
            <person name="Yang X."/>
            <person name="Kozik A."/>
            <person name="Arikit S."/>
            <person name="Song C."/>
            <person name="Xia L."/>
            <person name="Froenicke L."/>
            <person name="Lavelle D.O."/>
            <person name="Truco M.J."/>
            <person name="Xia R."/>
            <person name="Zhu S."/>
            <person name="Xu C."/>
            <person name="Xu H."/>
            <person name="Xu X."/>
            <person name="Cox K."/>
            <person name="Korf I."/>
            <person name="Meyers B.C."/>
            <person name="Michelmore R.W."/>
        </authorList>
    </citation>
    <scope>NUCLEOTIDE SEQUENCE [LARGE SCALE GENOMIC DNA]</scope>
    <source>
        <strain evidence="3">cv. Salinas</strain>
        <tissue evidence="2">Seedlings</tissue>
    </source>
</reference>
<accession>A0A9R1VUE2</accession>
<name>A0A9R1VUE2_LACSA</name>
<dbReference type="EMBL" id="NBSK02000004">
    <property type="protein sequence ID" value="KAJ0211709.1"/>
    <property type="molecule type" value="Genomic_DNA"/>
</dbReference>
<gene>
    <name evidence="2" type="ORF">LSAT_V11C400190140</name>
</gene>
<feature type="compositionally biased region" description="Polar residues" evidence="1">
    <location>
        <begin position="27"/>
        <end position="42"/>
    </location>
</feature>
<protein>
    <submittedName>
        <fullName evidence="2">Uncharacterized protein</fullName>
    </submittedName>
</protein>
<keyword evidence="3" id="KW-1185">Reference proteome</keyword>
<evidence type="ECO:0000313" key="2">
    <source>
        <dbReference type="EMBL" id="KAJ0211709.1"/>
    </source>
</evidence>
<evidence type="ECO:0000313" key="3">
    <source>
        <dbReference type="Proteomes" id="UP000235145"/>
    </source>
</evidence>
<sequence>MTHAVTSKYAQRTWSYAQHLPDLPKNITSTNRSAVRSSSDQEVAQGHKMDELSSRFVYKSVAVVTVAFPAAPLLLARARICISAAQGNIWSKHYR</sequence>
<comment type="caution">
    <text evidence="2">The sequence shown here is derived from an EMBL/GenBank/DDBJ whole genome shotgun (WGS) entry which is preliminary data.</text>
</comment>
<dbReference type="AlphaFoldDB" id="A0A9R1VUE2"/>
<organism evidence="2 3">
    <name type="scientific">Lactuca sativa</name>
    <name type="common">Garden lettuce</name>
    <dbReference type="NCBI Taxonomy" id="4236"/>
    <lineage>
        <taxon>Eukaryota</taxon>
        <taxon>Viridiplantae</taxon>
        <taxon>Streptophyta</taxon>
        <taxon>Embryophyta</taxon>
        <taxon>Tracheophyta</taxon>
        <taxon>Spermatophyta</taxon>
        <taxon>Magnoliopsida</taxon>
        <taxon>eudicotyledons</taxon>
        <taxon>Gunneridae</taxon>
        <taxon>Pentapetalae</taxon>
        <taxon>asterids</taxon>
        <taxon>campanulids</taxon>
        <taxon>Asterales</taxon>
        <taxon>Asteraceae</taxon>
        <taxon>Cichorioideae</taxon>
        <taxon>Cichorieae</taxon>
        <taxon>Lactucinae</taxon>
        <taxon>Lactuca</taxon>
    </lineage>
</organism>
<feature type="region of interest" description="Disordered" evidence="1">
    <location>
        <begin position="27"/>
        <end position="46"/>
    </location>
</feature>